<gene>
    <name evidence="2" type="ORF">JO391_01685</name>
</gene>
<feature type="transmembrane region" description="Helical" evidence="1">
    <location>
        <begin position="95"/>
        <end position="114"/>
    </location>
</feature>
<feature type="transmembrane region" description="Helical" evidence="1">
    <location>
        <begin position="20"/>
        <end position="39"/>
    </location>
</feature>
<dbReference type="RefSeq" id="WP_220662490.1">
    <property type="nucleotide sequence ID" value="NZ_CP069370.1"/>
</dbReference>
<evidence type="ECO:0000313" key="2">
    <source>
        <dbReference type="EMBL" id="QYZ70274.1"/>
    </source>
</evidence>
<keyword evidence="1" id="KW-1133">Transmembrane helix</keyword>
<sequence>MTETSADREALYTKARAEIALLALLGGLLVPTFLSLFLAETGLGARKVALGVVGASFLGPALLLKGPLAARPVLGIPLTAACTGAAALVTTGNALLAGLCAAVGALAALAFYRIRSNMNYRPRLRGE</sequence>
<dbReference type="KEGG" id="nsm:JO391_01685"/>
<protein>
    <submittedName>
        <fullName evidence="2">Uncharacterized protein</fullName>
    </submittedName>
</protein>
<proteinExistence type="predicted"/>
<dbReference type="EMBL" id="CP069370">
    <property type="protein sequence ID" value="QYZ70274.1"/>
    <property type="molecule type" value="Genomic_DNA"/>
</dbReference>
<name>A0A8G1EE93_9RHOB</name>
<keyword evidence="1" id="KW-0472">Membrane</keyword>
<evidence type="ECO:0000256" key="1">
    <source>
        <dbReference type="SAM" id="Phobius"/>
    </source>
</evidence>
<dbReference type="Proteomes" id="UP000826300">
    <property type="component" value="Chromosome"/>
</dbReference>
<feature type="transmembrane region" description="Helical" evidence="1">
    <location>
        <begin position="45"/>
        <end position="64"/>
    </location>
</feature>
<evidence type="ECO:0000313" key="3">
    <source>
        <dbReference type="Proteomes" id="UP000826300"/>
    </source>
</evidence>
<dbReference type="AlphaFoldDB" id="A0A8G1EE93"/>
<accession>A0A8G1EE93</accession>
<keyword evidence="3" id="KW-1185">Reference proteome</keyword>
<organism evidence="2 3">
    <name type="scientific">Neotabrizicola shimadae</name>
    <dbReference type="NCBI Taxonomy" id="2807096"/>
    <lineage>
        <taxon>Bacteria</taxon>
        <taxon>Pseudomonadati</taxon>
        <taxon>Pseudomonadota</taxon>
        <taxon>Alphaproteobacteria</taxon>
        <taxon>Rhodobacterales</taxon>
        <taxon>Paracoccaceae</taxon>
        <taxon>Neotabrizicola</taxon>
    </lineage>
</organism>
<keyword evidence="1" id="KW-0812">Transmembrane</keyword>
<reference evidence="2" key="1">
    <citation type="submission" date="2021-02" db="EMBL/GenBank/DDBJ databases">
        <title>Rhodobacter shimadae sp. nov., an aerobic anoxygenic phototrophic bacterium isolated from a hot spring.</title>
        <authorList>
            <person name="Muramatsu S."/>
            <person name="Haruta S."/>
            <person name="Hirose S."/>
            <person name="Hanada S."/>
        </authorList>
    </citation>
    <scope>NUCLEOTIDE SEQUENCE</scope>
    <source>
        <strain evidence="2">N10</strain>
    </source>
</reference>